<evidence type="ECO:0000259" key="1">
    <source>
        <dbReference type="Pfam" id="PF24831"/>
    </source>
</evidence>
<keyword evidence="3" id="KW-1185">Reference proteome</keyword>
<organism evidence="2 3">
    <name type="scientific">Cryobacterium arcticum</name>
    <dbReference type="NCBI Taxonomy" id="670052"/>
    <lineage>
        <taxon>Bacteria</taxon>
        <taxon>Bacillati</taxon>
        <taxon>Actinomycetota</taxon>
        <taxon>Actinomycetes</taxon>
        <taxon>Micrococcales</taxon>
        <taxon>Microbacteriaceae</taxon>
        <taxon>Cryobacterium</taxon>
    </lineage>
</organism>
<dbReference type="AlphaFoldDB" id="A0A1B1BLQ5"/>
<accession>A0A1B1BLQ5</accession>
<feature type="domain" description="DUF7715" evidence="1">
    <location>
        <begin position="1"/>
        <end position="130"/>
    </location>
</feature>
<evidence type="ECO:0000313" key="3">
    <source>
        <dbReference type="Proteomes" id="UP000092582"/>
    </source>
</evidence>
<reference evidence="2 3" key="1">
    <citation type="submission" date="2016-06" db="EMBL/GenBank/DDBJ databases">
        <title>Genome sequencing of Cryobacterium arcticum PAMC 27867.</title>
        <authorList>
            <person name="Lee J."/>
            <person name="Kim O.-S."/>
        </authorList>
    </citation>
    <scope>NUCLEOTIDE SEQUENCE [LARGE SCALE GENOMIC DNA]</scope>
    <source>
        <strain evidence="2 3">PAMC 27867</strain>
    </source>
</reference>
<dbReference type="STRING" id="670052.PA27867_2493"/>
<dbReference type="Proteomes" id="UP000092582">
    <property type="component" value="Chromosome 1"/>
</dbReference>
<protein>
    <recommendedName>
        <fullName evidence="1">DUF7715 domain-containing protein</fullName>
    </recommendedName>
</protein>
<sequence length="138" mass="14478">MRVLVATSATQGTRSSDHAGCADGELVWMVDACRSGLRNPYGACPGGRTFRGLSSDADTTTAVVRDIAGLTVEEIVDAVLARWHAAGRDSTHPAMIVSATLLSFQIVSLAAGFPAGQVVERRGNTVYARTKSLSSAKR</sequence>
<proteinExistence type="predicted"/>
<dbReference type="RefSeq" id="WP_420480676.1">
    <property type="nucleotide sequence ID" value="NZ_CP016282.1"/>
</dbReference>
<dbReference type="KEGG" id="cart:PA27867_2493"/>
<gene>
    <name evidence="2" type="ORF">PA27867_2493</name>
</gene>
<name>A0A1B1BLQ5_9MICO</name>
<dbReference type="EMBL" id="CP016282">
    <property type="protein sequence ID" value="ANP73441.1"/>
    <property type="molecule type" value="Genomic_DNA"/>
</dbReference>
<dbReference type="Pfam" id="PF24831">
    <property type="entry name" value="DUF7715"/>
    <property type="match status" value="1"/>
</dbReference>
<dbReference type="InterPro" id="IPR056132">
    <property type="entry name" value="DUF7715"/>
</dbReference>
<evidence type="ECO:0000313" key="2">
    <source>
        <dbReference type="EMBL" id="ANP73441.1"/>
    </source>
</evidence>